<keyword evidence="2" id="KW-1185">Reference proteome</keyword>
<dbReference type="Proteomes" id="UP000324222">
    <property type="component" value="Unassembled WGS sequence"/>
</dbReference>
<sequence length="60" mass="6965">MQHSSGKKEAEDSQSGGWELMRRKGFDSIISKRTVSGIPPKLKYMRRVFHTRVDETLEQN</sequence>
<dbReference type="EMBL" id="VSRR010000943">
    <property type="protein sequence ID" value="MPC21104.1"/>
    <property type="molecule type" value="Genomic_DNA"/>
</dbReference>
<name>A0A5B7DIX5_PORTR</name>
<accession>A0A5B7DIX5</accession>
<evidence type="ECO:0000313" key="1">
    <source>
        <dbReference type="EMBL" id="MPC21104.1"/>
    </source>
</evidence>
<organism evidence="1 2">
    <name type="scientific">Portunus trituberculatus</name>
    <name type="common">Swimming crab</name>
    <name type="synonym">Neptunus trituberculatus</name>
    <dbReference type="NCBI Taxonomy" id="210409"/>
    <lineage>
        <taxon>Eukaryota</taxon>
        <taxon>Metazoa</taxon>
        <taxon>Ecdysozoa</taxon>
        <taxon>Arthropoda</taxon>
        <taxon>Crustacea</taxon>
        <taxon>Multicrustacea</taxon>
        <taxon>Malacostraca</taxon>
        <taxon>Eumalacostraca</taxon>
        <taxon>Eucarida</taxon>
        <taxon>Decapoda</taxon>
        <taxon>Pleocyemata</taxon>
        <taxon>Brachyura</taxon>
        <taxon>Eubrachyura</taxon>
        <taxon>Portunoidea</taxon>
        <taxon>Portunidae</taxon>
        <taxon>Portuninae</taxon>
        <taxon>Portunus</taxon>
    </lineage>
</organism>
<evidence type="ECO:0000313" key="2">
    <source>
        <dbReference type="Proteomes" id="UP000324222"/>
    </source>
</evidence>
<dbReference type="AlphaFoldDB" id="A0A5B7DIX5"/>
<reference evidence="1 2" key="1">
    <citation type="submission" date="2019-05" db="EMBL/GenBank/DDBJ databases">
        <title>Another draft genome of Portunus trituberculatus and its Hox gene families provides insights of decapod evolution.</title>
        <authorList>
            <person name="Jeong J.-H."/>
            <person name="Song I."/>
            <person name="Kim S."/>
            <person name="Choi T."/>
            <person name="Kim D."/>
            <person name="Ryu S."/>
            <person name="Kim W."/>
        </authorList>
    </citation>
    <scope>NUCLEOTIDE SEQUENCE [LARGE SCALE GENOMIC DNA]</scope>
    <source>
        <tissue evidence="1">Muscle</tissue>
    </source>
</reference>
<gene>
    <name evidence="1" type="ORF">E2C01_014078</name>
</gene>
<proteinExistence type="predicted"/>
<protein>
    <submittedName>
        <fullName evidence="1">Uncharacterized protein</fullName>
    </submittedName>
</protein>
<comment type="caution">
    <text evidence="1">The sequence shown here is derived from an EMBL/GenBank/DDBJ whole genome shotgun (WGS) entry which is preliminary data.</text>
</comment>